<evidence type="ECO:0000256" key="2">
    <source>
        <dbReference type="ARBA" id="ARBA00022737"/>
    </source>
</evidence>
<keyword evidence="3" id="KW-0325">Glycoprotein</keyword>
<dbReference type="Proteomes" id="UP000068447">
    <property type="component" value="Chromosome"/>
</dbReference>
<evidence type="ECO:0000256" key="3">
    <source>
        <dbReference type="ARBA" id="ARBA00023180"/>
    </source>
</evidence>
<dbReference type="SMART" id="SM00191">
    <property type="entry name" value="Int_alpha"/>
    <property type="match status" value="4"/>
</dbReference>
<evidence type="ECO:0000256" key="1">
    <source>
        <dbReference type="ARBA" id="ARBA00022729"/>
    </source>
</evidence>
<dbReference type="OrthoDB" id="9782766at2"/>
<dbReference type="KEGG" id="lal:AT746_01990"/>
<dbReference type="PANTHER" id="PTHR36220:SF1">
    <property type="entry name" value="GAMMA TUBULIN COMPLEX COMPONENT C-TERMINAL DOMAIN-CONTAINING PROTEIN"/>
    <property type="match status" value="1"/>
</dbReference>
<evidence type="ECO:0000313" key="5">
    <source>
        <dbReference type="Proteomes" id="UP000068447"/>
    </source>
</evidence>
<gene>
    <name evidence="4" type="ORF">AT746_01990</name>
</gene>
<dbReference type="SUPFAM" id="SSF50965">
    <property type="entry name" value="Galactose oxidase, central domain"/>
    <property type="match status" value="1"/>
</dbReference>
<dbReference type="InterPro" id="IPR011043">
    <property type="entry name" value="Gal_Oxase/kelch_b-propeller"/>
</dbReference>
<dbReference type="Gene3D" id="2.130.10.130">
    <property type="entry name" value="Integrin alpha, N-terminal"/>
    <property type="match status" value="2"/>
</dbReference>
<organism evidence="4 5">
    <name type="scientific">Lacimicrobium alkaliphilum</name>
    <dbReference type="NCBI Taxonomy" id="1526571"/>
    <lineage>
        <taxon>Bacteria</taxon>
        <taxon>Pseudomonadati</taxon>
        <taxon>Pseudomonadota</taxon>
        <taxon>Gammaproteobacteria</taxon>
        <taxon>Alteromonadales</taxon>
        <taxon>Alteromonadaceae</taxon>
        <taxon>Lacimicrobium</taxon>
    </lineage>
</organism>
<accession>A0A0U3AEP7</accession>
<dbReference type="PANTHER" id="PTHR36220">
    <property type="entry name" value="UNNAMED PRODUCT"/>
    <property type="match status" value="1"/>
</dbReference>
<dbReference type="STRING" id="1526571.AT746_01990"/>
<evidence type="ECO:0000313" key="4">
    <source>
        <dbReference type="EMBL" id="ALS97169.1"/>
    </source>
</evidence>
<dbReference type="AlphaFoldDB" id="A0A0U3AEP7"/>
<evidence type="ECO:0008006" key="6">
    <source>
        <dbReference type="Google" id="ProtNLM"/>
    </source>
</evidence>
<dbReference type="Pfam" id="PF14312">
    <property type="entry name" value="FG-GAP_2"/>
    <property type="match status" value="5"/>
</dbReference>
<dbReference type="EMBL" id="CP013650">
    <property type="protein sequence ID" value="ALS97169.1"/>
    <property type="molecule type" value="Genomic_DNA"/>
</dbReference>
<protein>
    <recommendedName>
        <fullName evidence="6">Integrin</fullName>
    </recommendedName>
</protein>
<name>A0A0U3AEP7_9ALTE</name>
<keyword evidence="2" id="KW-0677">Repeat</keyword>
<dbReference type="InterPro" id="IPR013519">
    <property type="entry name" value="Int_alpha_beta-p"/>
</dbReference>
<dbReference type="InterPro" id="IPR028994">
    <property type="entry name" value="Integrin_alpha_N"/>
</dbReference>
<keyword evidence="1" id="KW-0732">Signal</keyword>
<reference evidence="4 5" key="1">
    <citation type="submission" date="2015-12" db="EMBL/GenBank/DDBJ databases">
        <title>Complete genome of Lacimicrobium alkaliphilum KCTC 32984.</title>
        <authorList>
            <person name="Kim S.-G."/>
            <person name="Lee Y.-J."/>
        </authorList>
    </citation>
    <scope>NUCLEOTIDE SEQUENCE [LARGE SCALE GENOMIC DNA]</scope>
    <source>
        <strain evidence="4 5">YelD216</strain>
    </source>
</reference>
<proteinExistence type="predicted"/>
<dbReference type="InterPro" id="IPR013517">
    <property type="entry name" value="FG-GAP"/>
</dbReference>
<sequence>MGEMFGASVAIDGNALIVGAPLENGDANSTASNYNTNAGGAGAAYVFTRTDGVWSQQAYLKASNAGARDRFGTSVDLDGNTAVVGAIWERGDANSSAGSPNDKLSNAGAVYVFTRDGNTWGQRAYLKAGNAGHQDEFGSSVSLDGETLVVGAAGEHGDAQSTAASPNRKAPNSGAAYVFTRDQGEWRQQAYLKAYNALRNHQFGISVALSGDRLVVGADQEVANADRSASKRNNNAENTGAAYVFTRDGGLWRQHAYLKASNRGKDDQFGISVTIDKDTIVVGASQEDGDLNSTAKSPNDNAINAGAVYVYQ</sequence>
<keyword evidence="5" id="KW-1185">Reference proteome</keyword>